<reference evidence="1 2" key="1">
    <citation type="submission" date="2015-06" db="EMBL/GenBank/DDBJ databases">
        <authorList>
            <person name="Hoefler B.C."/>
            <person name="Straight P.D."/>
        </authorList>
    </citation>
    <scope>NUCLEOTIDE SEQUENCE [LARGE SCALE GENOMIC DNA]</scope>
    <source>
        <strain evidence="1 2">Riq4</strain>
    </source>
</reference>
<dbReference type="EMBL" id="LFQK01000004">
    <property type="protein sequence ID" value="KNH29539.1"/>
    <property type="molecule type" value="Genomic_DNA"/>
</dbReference>
<dbReference type="AlphaFoldDB" id="A0A0L1MMS3"/>
<gene>
    <name evidence="1" type="ORF">ACS77_02355</name>
</gene>
<evidence type="ECO:0000313" key="2">
    <source>
        <dbReference type="Proteomes" id="UP000036955"/>
    </source>
</evidence>
<protein>
    <submittedName>
        <fullName evidence="1">3-oxoacyl-ACP synthase</fullName>
    </submittedName>
</protein>
<dbReference type="Proteomes" id="UP000036955">
    <property type="component" value="Unassembled WGS sequence"/>
</dbReference>
<dbReference type="PATRIC" id="fig|317.197.peg.3829"/>
<dbReference type="OrthoDB" id="2636646at2"/>
<dbReference type="Gene3D" id="3.40.47.10">
    <property type="match status" value="2"/>
</dbReference>
<sequence>MNIASLATYIPSARVSLDEVVAHRGGSPSEARTFGQLFGMREASTLANEESAEGCFHALLEQLGDSLDEGEKIDAVILIQGLPSPSLRQSVNLPSLRQRSNFIAADAPLLTLNQQNCATLFWGLRLAERLLASSKHRCVALLAGDTLADFDLAERYIPGCTMIADGFVAALLKPGGGQRRVSGIQCFYHPGFWQGLDGTREDTKRFYQSHNHLVEHALSSYPEDVRKRAWLLPHNINRLSWQTWLRHPENRDRLVATDLLSQCGHCYAADPLLLLDRYAPQDTGRPALLLSVGLGGWVGCAAITSDALPEAVHAQ</sequence>
<accession>A0A0L1MMS3</accession>
<dbReference type="InterPro" id="IPR016039">
    <property type="entry name" value="Thiolase-like"/>
</dbReference>
<organism evidence="1 2">
    <name type="scientific">Pseudomonas syringae</name>
    <dbReference type="NCBI Taxonomy" id="317"/>
    <lineage>
        <taxon>Bacteria</taxon>
        <taxon>Pseudomonadati</taxon>
        <taxon>Pseudomonadota</taxon>
        <taxon>Gammaproteobacteria</taxon>
        <taxon>Pseudomonadales</taxon>
        <taxon>Pseudomonadaceae</taxon>
        <taxon>Pseudomonas</taxon>
    </lineage>
</organism>
<comment type="caution">
    <text evidence="1">The sequence shown here is derived from an EMBL/GenBank/DDBJ whole genome shotgun (WGS) entry which is preliminary data.</text>
</comment>
<dbReference type="SUPFAM" id="SSF53901">
    <property type="entry name" value="Thiolase-like"/>
    <property type="match status" value="1"/>
</dbReference>
<name>A0A0L1MMS3_PSESX</name>
<proteinExistence type="predicted"/>
<dbReference type="GO" id="GO:0016746">
    <property type="term" value="F:acyltransferase activity"/>
    <property type="evidence" value="ECO:0007669"/>
    <property type="project" value="InterPro"/>
</dbReference>
<evidence type="ECO:0000313" key="1">
    <source>
        <dbReference type="EMBL" id="KNH29539.1"/>
    </source>
</evidence>